<reference evidence="14 15" key="1">
    <citation type="submission" date="2023-07" db="EMBL/GenBank/DDBJ databases">
        <title>Sorghum-associated microbial communities from plants grown in Nebraska, USA.</title>
        <authorList>
            <person name="Schachtman D."/>
        </authorList>
    </citation>
    <scope>NUCLEOTIDE SEQUENCE [LARGE SCALE GENOMIC DNA]</scope>
    <source>
        <strain evidence="14 15">BE314</strain>
    </source>
</reference>
<dbReference type="PANTHER" id="PTHR42801">
    <property type="entry name" value="THIOREDOXIN-DEPENDENT PEROXIDE REDUCTASE"/>
    <property type="match status" value="1"/>
</dbReference>
<dbReference type="SUPFAM" id="SSF52833">
    <property type="entry name" value="Thioredoxin-like"/>
    <property type="match status" value="1"/>
</dbReference>
<dbReference type="InterPro" id="IPR000866">
    <property type="entry name" value="AhpC/TSA"/>
</dbReference>
<keyword evidence="5" id="KW-0560">Oxidoreductase</keyword>
<evidence type="ECO:0000313" key="14">
    <source>
        <dbReference type="EMBL" id="MDR7272658.1"/>
    </source>
</evidence>
<dbReference type="PROSITE" id="PS51352">
    <property type="entry name" value="THIOREDOXIN_2"/>
    <property type="match status" value="1"/>
</dbReference>
<sequence length="190" mass="19433">MKQTLLALSWLALAASTHAALKPGDAAPDFQATAALAGKTVDVQLKEALAKGPVVVYFYPAAFTGGCNLQAHEFAENLARFTAAGATVIGVSGDGLERLREFSADPETCAGKLTVASDADGHIARAFDIATTATPPGRKTTKGQDINHARAERTSFVIGPDGRVVATVGGLAPAANVAAALAEIERLAAH</sequence>
<protein>
    <recommendedName>
        <fullName evidence="2">thioredoxin-dependent peroxiredoxin</fullName>
        <ecNumber evidence="2">1.11.1.24</ecNumber>
    </recommendedName>
    <alternativeName>
        <fullName evidence="8">Thioredoxin peroxidase</fullName>
    </alternativeName>
    <alternativeName>
        <fullName evidence="10">Thioredoxin-dependent peroxiredoxin Bcp</fullName>
    </alternativeName>
</protein>
<evidence type="ECO:0000256" key="12">
    <source>
        <dbReference type="SAM" id="SignalP"/>
    </source>
</evidence>
<evidence type="ECO:0000256" key="7">
    <source>
        <dbReference type="ARBA" id="ARBA00023284"/>
    </source>
</evidence>
<accession>A0ABU1YUX0</accession>
<evidence type="ECO:0000259" key="13">
    <source>
        <dbReference type="PROSITE" id="PS51352"/>
    </source>
</evidence>
<keyword evidence="4" id="KW-0049">Antioxidant</keyword>
<evidence type="ECO:0000256" key="4">
    <source>
        <dbReference type="ARBA" id="ARBA00022862"/>
    </source>
</evidence>
<evidence type="ECO:0000256" key="3">
    <source>
        <dbReference type="ARBA" id="ARBA00022559"/>
    </source>
</evidence>
<evidence type="ECO:0000256" key="9">
    <source>
        <dbReference type="ARBA" id="ARBA00038489"/>
    </source>
</evidence>
<proteinExistence type="inferred from homology"/>
<dbReference type="EMBL" id="JAVDXU010000005">
    <property type="protein sequence ID" value="MDR7272658.1"/>
    <property type="molecule type" value="Genomic_DNA"/>
</dbReference>
<evidence type="ECO:0000313" key="15">
    <source>
        <dbReference type="Proteomes" id="UP001180453"/>
    </source>
</evidence>
<dbReference type="CDD" id="cd03017">
    <property type="entry name" value="PRX_BCP"/>
    <property type="match status" value="1"/>
</dbReference>
<dbReference type="Proteomes" id="UP001180453">
    <property type="component" value="Unassembled WGS sequence"/>
</dbReference>
<comment type="function">
    <text evidence="1">Thiol-specific peroxidase that catalyzes the reduction of hydrogen peroxide and organic hydroperoxides to water and alcohols, respectively. Plays a role in cell protection against oxidative stress by detoxifying peroxides and as sensor of hydrogen peroxide-mediated signaling events.</text>
</comment>
<dbReference type="Gene3D" id="3.40.30.10">
    <property type="entry name" value="Glutaredoxin"/>
    <property type="match status" value="1"/>
</dbReference>
<dbReference type="PANTHER" id="PTHR42801:SF4">
    <property type="entry name" value="AHPC_TSA FAMILY PROTEIN"/>
    <property type="match status" value="1"/>
</dbReference>
<feature type="domain" description="Thioredoxin" evidence="13">
    <location>
        <begin position="21"/>
        <end position="189"/>
    </location>
</feature>
<evidence type="ECO:0000256" key="11">
    <source>
        <dbReference type="ARBA" id="ARBA00049091"/>
    </source>
</evidence>
<evidence type="ECO:0000256" key="10">
    <source>
        <dbReference type="ARBA" id="ARBA00042639"/>
    </source>
</evidence>
<dbReference type="InterPro" id="IPR036249">
    <property type="entry name" value="Thioredoxin-like_sf"/>
</dbReference>
<dbReference type="EC" id="1.11.1.24" evidence="2"/>
<keyword evidence="15" id="KW-1185">Reference proteome</keyword>
<keyword evidence="7" id="KW-0676">Redox-active center</keyword>
<evidence type="ECO:0000256" key="5">
    <source>
        <dbReference type="ARBA" id="ARBA00023002"/>
    </source>
</evidence>
<comment type="caution">
    <text evidence="14">The sequence shown here is derived from an EMBL/GenBank/DDBJ whole genome shotgun (WGS) entry which is preliminary data.</text>
</comment>
<organism evidence="14 15">
    <name type="scientific">Roseateles saccharophilus</name>
    <name type="common">Pseudomonas saccharophila</name>
    <dbReference type="NCBI Taxonomy" id="304"/>
    <lineage>
        <taxon>Bacteria</taxon>
        <taxon>Pseudomonadati</taxon>
        <taxon>Pseudomonadota</taxon>
        <taxon>Betaproteobacteria</taxon>
        <taxon>Burkholderiales</taxon>
        <taxon>Sphaerotilaceae</taxon>
        <taxon>Roseateles</taxon>
    </lineage>
</organism>
<name>A0ABU1YUX0_ROSSA</name>
<feature type="chain" id="PRO_5046628779" description="thioredoxin-dependent peroxiredoxin" evidence="12">
    <location>
        <begin position="20"/>
        <end position="190"/>
    </location>
</feature>
<comment type="catalytic activity">
    <reaction evidence="11">
        <text>a hydroperoxide + [thioredoxin]-dithiol = an alcohol + [thioredoxin]-disulfide + H2O</text>
        <dbReference type="Rhea" id="RHEA:62620"/>
        <dbReference type="Rhea" id="RHEA-COMP:10698"/>
        <dbReference type="Rhea" id="RHEA-COMP:10700"/>
        <dbReference type="ChEBI" id="CHEBI:15377"/>
        <dbReference type="ChEBI" id="CHEBI:29950"/>
        <dbReference type="ChEBI" id="CHEBI:30879"/>
        <dbReference type="ChEBI" id="CHEBI:35924"/>
        <dbReference type="ChEBI" id="CHEBI:50058"/>
        <dbReference type="EC" id="1.11.1.24"/>
    </reaction>
</comment>
<evidence type="ECO:0000256" key="1">
    <source>
        <dbReference type="ARBA" id="ARBA00003330"/>
    </source>
</evidence>
<keyword evidence="12" id="KW-0732">Signal</keyword>
<dbReference type="RefSeq" id="WP_310272192.1">
    <property type="nucleotide sequence ID" value="NZ_JAVDXU010000005.1"/>
</dbReference>
<dbReference type="Pfam" id="PF00578">
    <property type="entry name" value="AhpC-TSA"/>
    <property type="match status" value="1"/>
</dbReference>
<evidence type="ECO:0000256" key="6">
    <source>
        <dbReference type="ARBA" id="ARBA00023157"/>
    </source>
</evidence>
<evidence type="ECO:0000256" key="8">
    <source>
        <dbReference type="ARBA" id="ARBA00032824"/>
    </source>
</evidence>
<dbReference type="InterPro" id="IPR050924">
    <property type="entry name" value="Peroxiredoxin_BCP/PrxQ"/>
</dbReference>
<keyword evidence="6" id="KW-1015">Disulfide bond</keyword>
<gene>
    <name evidence="14" type="ORF">J2X20_005341</name>
</gene>
<dbReference type="InterPro" id="IPR013766">
    <property type="entry name" value="Thioredoxin_domain"/>
</dbReference>
<evidence type="ECO:0000256" key="2">
    <source>
        <dbReference type="ARBA" id="ARBA00013017"/>
    </source>
</evidence>
<comment type="similarity">
    <text evidence="9">Belongs to the peroxiredoxin family. BCP/PrxQ subfamily.</text>
</comment>
<keyword evidence="3" id="KW-0575">Peroxidase</keyword>
<feature type="signal peptide" evidence="12">
    <location>
        <begin position="1"/>
        <end position="19"/>
    </location>
</feature>